<sequence length="299" mass="31923">MPPAPPTPTRFFRAALLSLAVLLGSGCERALFGFLNRGLPPPESTVVFAPELGLALDIYRPTRPAATPAPVVVFFYGGSWQRGERAQYRFVGQRLAANGILAIVADYRTMPRAGFPAFIDDAARAVRWTFDHAAQWGGDRERIFLAGHSAGAQIAALLATDGRYLQRRGVEVDALAGVIGLAGPYDFAITGKLEQVFGAPSQWPQAQPLNFVDGDEPPFLLVHGRDDRVVESADSVAMSEALRAHDVPARLLLLPDAGHSAPLAGLYDPQRVPAMLPAILGFIADPRAASSAAVAPTRP</sequence>
<reference evidence="3 4" key="1">
    <citation type="journal article" date="2016" name="Int. J. Syst. Evol. Microbiol.">
        <title>Lysobacter erysipheiresistens sp. nov., an antagonist of powdery mildew, isolated from tobacco-cultivated soil.</title>
        <authorList>
            <person name="Xie B."/>
            <person name="Li T."/>
            <person name="Lin X."/>
            <person name="Wang C.J."/>
            <person name="Chen Y.J."/>
            <person name="Liu W.J."/>
            <person name="Zhao Z.W."/>
        </authorList>
    </citation>
    <scope>NUCLEOTIDE SEQUENCE [LARGE SCALE GENOMIC DNA]</scope>
    <source>
        <strain evidence="3 4">RS-LYSO-3</strain>
    </source>
</reference>
<evidence type="ECO:0000256" key="1">
    <source>
        <dbReference type="ARBA" id="ARBA00022801"/>
    </source>
</evidence>
<keyword evidence="1 3" id="KW-0378">Hydrolase</keyword>
<accession>A0ABU7YXQ5</accession>
<evidence type="ECO:0000313" key="3">
    <source>
        <dbReference type="EMBL" id="MEG3183752.1"/>
    </source>
</evidence>
<dbReference type="InterPro" id="IPR050300">
    <property type="entry name" value="GDXG_lipolytic_enzyme"/>
</dbReference>
<name>A0ABU7YXQ5_9GAMM</name>
<dbReference type="PANTHER" id="PTHR48081">
    <property type="entry name" value="AB HYDROLASE SUPERFAMILY PROTEIN C4A8.06C"/>
    <property type="match status" value="1"/>
</dbReference>
<dbReference type="InterPro" id="IPR049492">
    <property type="entry name" value="BD-FAE-like_dom"/>
</dbReference>
<dbReference type="Gene3D" id="3.40.50.1820">
    <property type="entry name" value="alpha/beta hydrolase"/>
    <property type="match status" value="1"/>
</dbReference>
<dbReference type="GO" id="GO:0016787">
    <property type="term" value="F:hydrolase activity"/>
    <property type="evidence" value="ECO:0007669"/>
    <property type="project" value="UniProtKB-KW"/>
</dbReference>
<evidence type="ECO:0000313" key="4">
    <source>
        <dbReference type="Proteomes" id="UP001355056"/>
    </source>
</evidence>
<dbReference type="RefSeq" id="WP_332616039.1">
    <property type="nucleotide sequence ID" value="NZ_JAXGFP010000003.1"/>
</dbReference>
<comment type="caution">
    <text evidence="3">The sequence shown here is derived from an EMBL/GenBank/DDBJ whole genome shotgun (WGS) entry which is preliminary data.</text>
</comment>
<dbReference type="EMBL" id="JAXGFP010000003">
    <property type="protein sequence ID" value="MEG3183752.1"/>
    <property type="molecule type" value="Genomic_DNA"/>
</dbReference>
<gene>
    <name evidence="3" type="ORF">SNE34_06995</name>
</gene>
<organism evidence="3 4">
    <name type="scientific">Novilysobacter erysipheiresistens</name>
    <dbReference type="NCBI Taxonomy" id="1749332"/>
    <lineage>
        <taxon>Bacteria</taxon>
        <taxon>Pseudomonadati</taxon>
        <taxon>Pseudomonadota</taxon>
        <taxon>Gammaproteobacteria</taxon>
        <taxon>Lysobacterales</taxon>
        <taxon>Lysobacteraceae</taxon>
        <taxon>Novilysobacter</taxon>
    </lineage>
</organism>
<dbReference type="Proteomes" id="UP001355056">
    <property type="component" value="Unassembled WGS sequence"/>
</dbReference>
<protein>
    <submittedName>
        <fullName evidence="3">Alpha/beta hydrolase</fullName>
    </submittedName>
</protein>
<dbReference type="PANTHER" id="PTHR48081:SF9">
    <property type="entry name" value="CARBOXYLESTERASE"/>
    <property type="match status" value="1"/>
</dbReference>
<evidence type="ECO:0000259" key="2">
    <source>
        <dbReference type="Pfam" id="PF20434"/>
    </source>
</evidence>
<dbReference type="SUPFAM" id="SSF53474">
    <property type="entry name" value="alpha/beta-Hydrolases"/>
    <property type="match status" value="1"/>
</dbReference>
<dbReference type="Pfam" id="PF20434">
    <property type="entry name" value="BD-FAE"/>
    <property type="match status" value="1"/>
</dbReference>
<keyword evidence="4" id="KW-1185">Reference proteome</keyword>
<proteinExistence type="predicted"/>
<dbReference type="InterPro" id="IPR029058">
    <property type="entry name" value="AB_hydrolase_fold"/>
</dbReference>
<feature type="domain" description="BD-FAE-like" evidence="2">
    <location>
        <begin position="56"/>
        <end position="242"/>
    </location>
</feature>